<evidence type="ECO:0000313" key="2">
    <source>
        <dbReference type="Proteomes" id="UP000694563"/>
    </source>
</evidence>
<organism evidence="1 2">
    <name type="scientific">Catharus ustulatus</name>
    <name type="common">Russet-backed thrush</name>
    <name type="synonym">Hylocichla ustulatus</name>
    <dbReference type="NCBI Taxonomy" id="91951"/>
    <lineage>
        <taxon>Eukaryota</taxon>
        <taxon>Metazoa</taxon>
        <taxon>Chordata</taxon>
        <taxon>Craniata</taxon>
        <taxon>Vertebrata</taxon>
        <taxon>Euteleostomi</taxon>
        <taxon>Archelosauria</taxon>
        <taxon>Archosauria</taxon>
        <taxon>Dinosauria</taxon>
        <taxon>Saurischia</taxon>
        <taxon>Theropoda</taxon>
        <taxon>Coelurosauria</taxon>
        <taxon>Aves</taxon>
        <taxon>Neognathae</taxon>
        <taxon>Neoaves</taxon>
        <taxon>Telluraves</taxon>
        <taxon>Australaves</taxon>
        <taxon>Passeriformes</taxon>
        <taxon>Turdidae</taxon>
        <taxon>Catharus</taxon>
    </lineage>
</organism>
<reference evidence="1" key="3">
    <citation type="submission" date="2025-09" db="UniProtKB">
        <authorList>
            <consortium name="Ensembl"/>
        </authorList>
    </citation>
    <scope>IDENTIFICATION</scope>
</reference>
<protein>
    <submittedName>
        <fullName evidence="1">Uncharacterized protein</fullName>
    </submittedName>
</protein>
<dbReference type="Pfam" id="PF14858">
    <property type="entry name" value="CFAP54_N"/>
    <property type="match status" value="1"/>
</dbReference>
<accession>A0A8C3TXF7</accession>
<dbReference type="PANTHER" id="PTHR33487:SF1">
    <property type="entry name" value="CILIA- AND FLAGELLA-ASSOCIATED PROTEIN 54"/>
    <property type="match status" value="1"/>
</dbReference>
<dbReference type="InterPro" id="IPR027912">
    <property type="entry name" value="CFAP54"/>
</dbReference>
<name>A0A8C3TXF7_CATUS</name>
<sequence>GIINPSSTLLQLMLTEKGVSGDAAVKFVKLAFSYEEWNVFYSALEFVDNFLQAQDDPTWKKAEIELKLLTLIQPLIFPGKFEQSDIFYLLVLKNVETVYVLGYLCVYMPTCFHKYIVFSFQNVHPDKEILVNVVMCLWQKCKTELQQIQMSGSDCLEYIHKHQAYQVLLHYNVFLLM</sequence>
<evidence type="ECO:0000313" key="1">
    <source>
        <dbReference type="Ensembl" id="ENSCUSP00005007062.1"/>
    </source>
</evidence>
<dbReference type="PANTHER" id="PTHR33487">
    <property type="entry name" value="CILIA- AND FLAGELLA-ASSOCIATED PROTEIN 54"/>
    <property type="match status" value="1"/>
</dbReference>
<dbReference type="Proteomes" id="UP000694563">
    <property type="component" value="Chromosome 4"/>
</dbReference>
<proteinExistence type="predicted"/>
<reference evidence="1" key="2">
    <citation type="submission" date="2025-08" db="UniProtKB">
        <authorList>
            <consortium name="Ensembl"/>
        </authorList>
    </citation>
    <scope>IDENTIFICATION</scope>
</reference>
<dbReference type="GO" id="GO:0060271">
    <property type="term" value="P:cilium assembly"/>
    <property type="evidence" value="ECO:0007669"/>
    <property type="project" value="TreeGrafter"/>
</dbReference>
<dbReference type="AlphaFoldDB" id="A0A8C3TXF7"/>
<reference evidence="1" key="1">
    <citation type="submission" date="2020-10" db="EMBL/GenBank/DDBJ databases">
        <title>Catharus ustulatus (Swainson's thrush) genome, bCatUst1, primary haplotype v2.</title>
        <authorList>
            <person name="Delmore K."/>
            <person name="Vafadar M."/>
            <person name="Formenti G."/>
            <person name="Chow W."/>
            <person name="Pelan S."/>
            <person name="Howe K."/>
            <person name="Rhie A."/>
            <person name="Mountcastle J."/>
            <person name="Haase B."/>
            <person name="Fedrigo O."/>
            <person name="Jarvis E.D."/>
        </authorList>
    </citation>
    <scope>NUCLEOTIDE SEQUENCE [LARGE SCALE GENOMIC DNA]</scope>
</reference>
<keyword evidence="2" id="KW-1185">Reference proteome</keyword>
<dbReference type="Ensembl" id="ENSCUST00005007326.1">
    <property type="protein sequence ID" value="ENSCUSP00005007062.1"/>
    <property type="gene ID" value="ENSCUSG00005004406.1"/>
</dbReference>